<feature type="domain" description="RCK C-terminal" evidence="1">
    <location>
        <begin position="1"/>
        <end position="76"/>
    </location>
</feature>
<proteinExistence type="predicted"/>
<comment type="caution">
    <text evidence="2">The sequence shown here is derived from an EMBL/GenBank/DDBJ whole genome shotgun (WGS) entry which is preliminary data.</text>
</comment>
<name>A0ABV4YBH4_9CYAN</name>
<dbReference type="SUPFAM" id="SSF116726">
    <property type="entry name" value="TrkA C-terminal domain-like"/>
    <property type="match status" value="1"/>
</dbReference>
<evidence type="ECO:0000313" key="3">
    <source>
        <dbReference type="Proteomes" id="UP001576776"/>
    </source>
</evidence>
<organism evidence="2 3">
    <name type="scientific">Floridaenema fluviatile BLCC-F154</name>
    <dbReference type="NCBI Taxonomy" id="3153640"/>
    <lineage>
        <taxon>Bacteria</taxon>
        <taxon>Bacillati</taxon>
        <taxon>Cyanobacteriota</taxon>
        <taxon>Cyanophyceae</taxon>
        <taxon>Oscillatoriophycideae</taxon>
        <taxon>Aerosakkonematales</taxon>
        <taxon>Aerosakkonemataceae</taxon>
        <taxon>Floridanema</taxon>
        <taxon>Floridanema fluviatile</taxon>
    </lineage>
</organism>
<dbReference type="EMBL" id="JBHFNS010000055">
    <property type="protein sequence ID" value="MFB2936145.1"/>
    <property type="molecule type" value="Genomic_DNA"/>
</dbReference>
<dbReference type="PROSITE" id="PS51202">
    <property type="entry name" value="RCK_C"/>
    <property type="match status" value="1"/>
</dbReference>
<accession>A0ABV4YBH4</accession>
<evidence type="ECO:0000313" key="2">
    <source>
        <dbReference type="EMBL" id="MFB2936145.1"/>
    </source>
</evidence>
<dbReference type="InterPro" id="IPR036721">
    <property type="entry name" value="RCK_C_sf"/>
</dbReference>
<dbReference type="Proteomes" id="UP001576776">
    <property type="component" value="Unassembled WGS sequence"/>
</dbReference>
<reference evidence="2 3" key="1">
    <citation type="submission" date="2024-09" db="EMBL/GenBank/DDBJ databases">
        <title>Floridaenema gen nov. (Aerosakkonemataceae, Aerosakkonematales ord. nov., Cyanobacteria) from benthic tropical and subtropical fresh waters, with the description of four new species.</title>
        <authorList>
            <person name="Moretto J.A."/>
            <person name="Berthold D.E."/>
            <person name="Lefler F.W."/>
            <person name="Huang I.-S."/>
            <person name="Laughinghouse H. IV."/>
        </authorList>
    </citation>
    <scope>NUCLEOTIDE SEQUENCE [LARGE SCALE GENOMIC DNA]</scope>
    <source>
        <strain evidence="2 3">BLCC-F154</strain>
    </source>
</reference>
<gene>
    <name evidence="2" type="ORF">ACE1B6_12905</name>
</gene>
<protein>
    <submittedName>
        <fullName evidence="2">Potassium transporter TrkA</fullName>
    </submittedName>
</protein>
<keyword evidence="3" id="KW-1185">Reference proteome</keyword>
<evidence type="ECO:0000259" key="1">
    <source>
        <dbReference type="PROSITE" id="PS51202"/>
    </source>
</evidence>
<dbReference type="Gene3D" id="3.30.70.1450">
    <property type="entry name" value="Regulator of K+ conductance, C-terminal domain"/>
    <property type="match status" value="1"/>
</dbReference>
<dbReference type="InterPro" id="IPR006037">
    <property type="entry name" value="RCK_C"/>
</dbReference>
<sequence length="103" mass="11701">MMKPRLTQITIQFNSCYCGLPLSAIKLPKHCLCLGIIRKDELILASSEPIIYCGDDILALAIKGGNAPELEFILRKHHPILWSGISCDLARKHHSHEHELFQW</sequence>